<dbReference type="SUPFAM" id="SSF52540">
    <property type="entry name" value="P-loop containing nucleoside triphosphate hydrolases"/>
    <property type="match status" value="1"/>
</dbReference>
<dbReference type="EMBL" id="CP053452">
    <property type="protein sequence ID" value="QJX01168.1"/>
    <property type="molecule type" value="Genomic_DNA"/>
</dbReference>
<dbReference type="InterPro" id="IPR027417">
    <property type="entry name" value="P-loop_NTPase"/>
</dbReference>
<proteinExistence type="predicted"/>
<keyword evidence="4" id="KW-1185">Reference proteome</keyword>
<dbReference type="InterPro" id="IPR019476">
    <property type="entry name" value="T4SS_TraD_DNA-bd"/>
</dbReference>
<gene>
    <name evidence="3" type="ORF">FTUN_8807</name>
</gene>
<dbReference type="Proteomes" id="UP000503447">
    <property type="component" value="Chromosome"/>
</dbReference>
<dbReference type="RefSeq" id="WP_171475768.1">
    <property type="nucleotide sequence ID" value="NZ_CP053452.2"/>
</dbReference>
<protein>
    <recommendedName>
        <fullName evidence="2">Type IV secretion system coupling protein TraD DNA-binding domain-containing protein</fullName>
    </recommendedName>
</protein>
<dbReference type="KEGG" id="ftj:FTUN_8807"/>
<name>A0A6M5Z444_9BACT</name>
<sequence length="444" mass="49496">MTVSKRTIRVGALPQDQDSVVGVAYVGSTGLGKTSLIKKQMLDTHDLIQPALILDTGDDLAEFLRAKGDPRNPVSEVDLYHEGGAGIDLPSMLKTQTDRWRLARRLSPREKNNPNTYFDDAVALVLLAALCVLAHFAKRGYHLADAIRLAKRPQLLTLLARLVPGLDDPFADVRGDPKTFANVMSSLRTRLADVEIVAALMLKCTEFVDLTEPVGSTVIRWSDRHAVALEGLLGFSIDTSIVTRLSEKPLERVSYYLDEFRSIAPLEALAAAFRRGRKHRIAVTVSVHEICGLHDRYNKDVTEEMLGLMAHKVFVRVGSPATAKWSSDYLGCCEGIEDLRPHPGNKNRDVSRQMKDRHNVHWDELRRIKPPDPETDELHFYVDFPATTCEVVAPWLADASLPAGHKPARRVERSPDSEVMPPLTARDLDRLGMPLEKPFLDALK</sequence>
<organism evidence="3 4">
    <name type="scientific">Frigoriglobus tundricola</name>
    <dbReference type="NCBI Taxonomy" id="2774151"/>
    <lineage>
        <taxon>Bacteria</taxon>
        <taxon>Pseudomonadati</taxon>
        <taxon>Planctomycetota</taxon>
        <taxon>Planctomycetia</taxon>
        <taxon>Gemmatales</taxon>
        <taxon>Gemmataceae</taxon>
        <taxon>Frigoriglobus</taxon>
    </lineage>
</organism>
<reference evidence="4" key="1">
    <citation type="submission" date="2020-05" db="EMBL/GenBank/DDBJ databases">
        <title>Frigoriglobus tundricola gen. nov., sp. nov., a psychrotolerant cellulolytic planctomycete of the family Gemmataceae with two divergent copies of 16S rRNA gene.</title>
        <authorList>
            <person name="Kulichevskaya I.S."/>
            <person name="Ivanova A.A."/>
            <person name="Naumoff D.G."/>
            <person name="Beletsky A.V."/>
            <person name="Rijpstra W.I.C."/>
            <person name="Sinninghe Damste J.S."/>
            <person name="Mardanov A.V."/>
            <person name="Ravin N.V."/>
            <person name="Dedysh S.N."/>
        </authorList>
    </citation>
    <scope>NUCLEOTIDE SEQUENCE [LARGE SCALE GENOMIC DNA]</scope>
    <source>
        <strain evidence="4">PL17</strain>
    </source>
</reference>
<dbReference type="CDD" id="cd01127">
    <property type="entry name" value="TrwB_TraG_TraD_VirD4"/>
    <property type="match status" value="1"/>
</dbReference>
<feature type="domain" description="Type IV secretion system coupling protein TraD DNA-binding" evidence="2">
    <location>
        <begin position="22"/>
        <end position="334"/>
    </location>
</feature>
<accession>A0A6M5Z444</accession>
<evidence type="ECO:0000259" key="2">
    <source>
        <dbReference type="Pfam" id="PF10412"/>
    </source>
</evidence>
<evidence type="ECO:0000256" key="1">
    <source>
        <dbReference type="SAM" id="MobiDB-lite"/>
    </source>
</evidence>
<dbReference type="Gene3D" id="3.40.50.300">
    <property type="entry name" value="P-loop containing nucleotide triphosphate hydrolases"/>
    <property type="match status" value="1"/>
</dbReference>
<dbReference type="Pfam" id="PF10412">
    <property type="entry name" value="TrwB_AAD_bind"/>
    <property type="match status" value="1"/>
</dbReference>
<evidence type="ECO:0000313" key="3">
    <source>
        <dbReference type="EMBL" id="QJX01168.1"/>
    </source>
</evidence>
<dbReference type="AlphaFoldDB" id="A0A6M5Z444"/>
<feature type="region of interest" description="Disordered" evidence="1">
    <location>
        <begin position="404"/>
        <end position="424"/>
    </location>
</feature>
<evidence type="ECO:0000313" key="4">
    <source>
        <dbReference type="Proteomes" id="UP000503447"/>
    </source>
</evidence>